<reference evidence="1" key="1">
    <citation type="submission" date="2021-06" db="EMBL/GenBank/DDBJ databases">
        <authorList>
            <person name="Kallberg Y."/>
            <person name="Tangrot J."/>
            <person name="Rosling A."/>
        </authorList>
    </citation>
    <scope>NUCLEOTIDE SEQUENCE</scope>
    <source>
        <strain evidence="1">87-6 pot B 2015</strain>
    </source>
</reference>
<keyword evidence="2" id="KW-1185">Reference proteome</keyword>
<dbReference type="AlphaFoldDB" id="A0A9N8VMZ3"/>
<gene>
    <name evidence="1" type="ORF">FMOSSE_LOCUS1808</name>
</gene>
<evidence type="ECO:0000313" key="1">
    <source>
        <dbReference type="EMBL" id="CAG8456354.1"/>
    </source>
</evidence>
<protein>
    <submittedName>
        <fullName evidence="1">14924_t:CDS:1</fullName>
    </submittedName>
</protein>
<comment type="caution">
    <text evidence="1">The sequence shown here is derived from an EMBL/GenBank/DDBJ whole genome shotgun (WGS) entry which is preliminary data.</text>
</comment>
<proteinExistence type="predicted"/>
<accession>A0A9N8VMZ3</accession>
<sequence length="255" mass="29981">MSTSTTTDPSVEDMERFNTEQLIDFLRTKNLLSLNDIVYKKIRDERVASLDFLQLTREILRLLSQEQVFSCIPPPLTLRPNAVKRISTMNSNSGDFKPVVLLPWERFLEEVNNFKFSNQPEYNRPQLIDYSQMHNEINVQIAFETNICVVLNKLLKDYDISRDTTKNPGELDFIVHFVSFQVLITIKVKRKHVLEDIGEQSFIEFHKHDSKAQSVIRLIYSYMVVNQVKYGVLSTYDNHWFLRRLDDNEENGENL</sequence>
<name>A0A9N8VMZ3_FUNMO</name>
<dbReference type="EMBL" id="CAJVPP010000212">
    <property type="protein sequence ID" value="CAG8456354.1"/>
    <property type="molecule type" value="Genomic_DNA"/>
</dbReference>
<organism evidence="1 2">
    <name type="scientific">Funneliformis mosseae</name>
    <name type="common">Endomycorrhizal fungus</name>
    <name type="synonym">Glomus mosseae</name>
    <dbReference type="NCBI Taxonomy" id="27381"/>
    <lineage>
        <taxon>Eukaryota</taxon>
        <taxon>Fungi</taxon>
        <taxon>Fungi incertae sedis</taxon>
        <taxon>Mucoromycota</taxon>
        <taxon>Glomeromycotina</taxon>
        <taxon>Glomeromycetes</taxon>
        <taxon>Glomerales</taxon>
        <taxon>Glomeraceae</taxon>
        <taxon>Funneliformis</taxon>
    </lineage>
</organism>
<evidence type="ECO:0000313" key="2">
    <source>
        <dbReference type="Proteomes" id="UP000789375"/>
    </source>
</evidence>
<dbReference type="Proteomes" id="UP000789375">
    <property type="component" value="Unassembled WGS sequence"/>
</dbReference>